<evidence type="ECO:0000256" key="1">
    <source>
        <dbReference type="SAM" id="MobiDB-lite"/>
    </source>
</evidence>
<dbReference type="EMBL" id="NBCO01000006">
    <property type="protein sequence ID" value="ORC91424.1"/>
    <property type="molecule type" value="Genomic_DNA"/>
</dbReference>
<dbReference type="GeneID" id="39983246"/>
<feature type="domain" description="PH-like" evidence="2">
    <location>
        <begin position="813"/>
        <end position="921"/>
    </location>
</feature>
<dbReference type="RefSeq" id="XP_028885490.1">
    <property type="nucleotide sequence ID" value="XM_029023466.1"/>
</dbReference>
<proteinExistence type="predicted"/>
<protein>
    <recommendedName>
        <fullName evidence="2">PH-like domain-containing protein</fullName>
    </recommendedName>
</protein>
<dbReference type="OrthoDB" id="251490at2759"/>
<dbReference type="Pfam" id="PF25402">
    <property type="entry name" value="PH_28"/>
    <property type="match status" value="1"/>
</dbReference>
<dbReference type="Proteomes" id="UP000192257">
    <property type="component" value="Unassembled WGS sequence"/>
</dbReference>
<dbReference type="InterPro" id="IPR057418">
    <property type="entry name" value="PH-like_kinetoplastida"/>
</dbReference>
<comment type="caution">
    <text evidence="3">The sequence shown here is derived from an EMBL/GenBank/DDBJ whole genome shotgun (WGS) entry which is preliminary data.</text>
</comment>
<evidence type="ECO:0000259" key="2">
    <source>
        <dbReference type="Pfam" id="PF25402"/>
    </source>
</evidence>
<feature type="compositionally biased region" description="Polar residues" evidence="1">
    <location>
        <begin position="649"/>
        <end position="662"/>
    </location>
</feature>
<evidence type="ECO:0000313" key="4">
    <source>
        <dbReference type="Proteomes" id="UP000192257"/>
    </source>
</evidence>
<accession>A0A1X0P3A8</accession>
<organism evidence="3 4">
    <name type="scientific">Trypanosoma theileri</name>
    <dbReference type="NCBI Taxonomy" id="67003"/>
    <lineage>
        <taxon>Eukaryota</taxon>
        <taxon>Discoba</taxon>
        <taxon>Euglenozoa</taxon>
        <taxon>Kinetoplastea</taxon>
        <taxon>Metakinetoplastina</taxon>
        <taxon>Trypanosomatida</taxon>
        <taxon>Trypanosomatidae</taxon>
        <taxon>Trypanosoma</taxon>
    </lineage>
</organism>
<evidence type="ECO:0000313" key="3">
    <source>
        <dbReference type="EMBL" id="ORC91424.1"/>
    </source>
</evidence>
<dbReference type="VEuPathDB" id="TriTrypDB:TM35_000064290"/>
<feature type="region of interest" description="Disordered" evidence="1">
    <location>
        <begin position="576"/>
        <end position="663"/>
    </location>
</feature>
<name>A0A1X0P3A8_9TRYP</name>
<feature type="compositionally biased region" description="Low complexity" evidence="1">
    <location>
        <begin position="280"/>
        <end position="289"/>
    </location>
</feature>
<feature type="compositionally biased region" description="Polar residues" evidence="1">
    <location>
        <begin position="576"/>
        <end position="603"/>
    </location>
</feature>
<gene>
    <name evidence="3" type="ORF">TM35_000064290</name>
</gene>
<feature type="region of interest" description="Disordered" evidence="1">
    <location>
        <begin position="271"/>
        <end position="294"/>
    </location>
</feature>
<dbReference type="AlphaFoldDB" id="A0A1X0P3A8"/>
<keyword evidence="4" id="KW-1185">Reference proteome</keyword>
<reference evidence="3 4" key="1">
    <citation type="submission" date="2017-03" db="EMBL/GenBank/DDBJ databases">
        <title>An alternative strategy for trypanosome survival in the mammalian bloodstream revealed through genome and transcriptome analysis of the ubiquitous bovine parasite Trypanosoma (Megatrypanum) theileri.</title>
        <authorList>
            <person name="Kelly S."/>
            <person name="Ivens A."/>
            <person name="Mott A."/>
            <person name="O'Neill E."/>
            <person name="Emms D."/>
            <person name="Macleod O."/>
            <person name="Voorheis P."/>
            <person name="Matthews J."/>
            <person name="Matthews K."/>
            <person name="Carrington M."/>
        </authorList>
    </citation>
    <scope>NUCLEOTIDE SEQUENCE [LARGE SCALE GENOMIC DNA]</scope>
    <source>
        <strain evidence="3">Edinburgh</strain>
    </source>
</reference>
<feature type="compositionally biased region" description="Acidic residues" evidence="1">
    <location>
        <begin position="333"/>
        <end position="344"/>
    </location>
</feature>
<feature type="region of interest" description="Disordered" evidence="1">
    <location>
        <begin position="313"/>
        <end position="344"/>
    </location>
</feature>
<sequence length="926" mass="102524">MIGDPRVEVPAFKRLLRATGVNPGNAFFFRRPFSTDHHEKNNETSPWCNYAVNTRDTLATCEIETEDYFWENSPALICLRVRPAKPGVSFPTSCIISLSTSSQRMDELAVQDVVVKEWNMNPAKLSNSGWMETTISVKTVYHIACLIGKEPTSGTRIFLTLRFVGCCDMSDTHRIAAVELLYTSLRPLVLPTQRINSVNLDPTTESAAIGVGPILETVEVELTLSPTPLRVVDDKLSEEGFSEYASRSPFLIQHSRERVLASEKEFLLNEGAPPIPLRPPLLRSQPCSPDSNKDRSYDCSEDCVLAEYAVHTPTVSPPRRSKTQPRRTIYVDANDDDDDDDDDISSDVVEVQASPCLMPSNSSSLHCLQGTTMLESDVVSDVPILVSSATPPKGMQFNENFAPRREVPVISESAVFSTNTTTSTTNTNNVAALHKDVFSLERSWDHQHEKLMNETIEDKSKGSIRMTPSVPLLCQIPLVVPDRRDFVPVSSLQRPKQNGPYSNWGELDSYTNTTCRVPVIEVEPAVVEESRRRIRNLRDVPVYEEQQDLLKTVTELLGVERTSLCKGSFSRTSSTVPSRVISTQPSVTGPQRSPSPCCTVSTTKDSRQRLVSVEIQESHSSVSEPTPTPTLTPTPSLEITKLPEESKQNTKNTEGISQSSINRVFRVPPTAELGANEVKKDNLLLNQYSVVLPKPAPPPPPMEALRPLKNGKGRHFTRQPLADRTSDINLNVQNSKVTSVGKCTVWKKPDNSIMEPLPYDTTVVSSSEESDEPSLVVQVEESTSTNVPAYWGNSIDVSNTHIGGSLTTTTPFIGTFLVWKHHVSRNGVAKRILSLQRDGDAVLLSLKKLDYNKKVSQVRLQEKIEFITGLRAYHSNAIHRGSVHVAEWCLVITCDGRQVAALEMQSLSELNLAVQILHPLCPSSPA</sequence>